<dbReference type="SMR" id="A0A1G4IDA9"/>
<keyword evidence="2" id="KW-1185">Reference proteome</keyword>
<dbReference type="VEuPathDB" id="TriTrypDB:TEOVI_000183300"/>
<dbReference type="GeneID" id="92375773"/>
<dbReference type="Proteomes" id="UP000195570">
    <property type="component" value="Unassembled WGS sequence"/>
</dbReference>
<sequence>MIDDVRICHLVLQDVKERLPLYESRLEAVNNSHVVISCWNESVKAFVPVPVAEDVEFTSDVLHEVVSLVDGLRQLGCTDFFVVFVDSGGTLSFYHVDTLRLLQSGRSGSS</sequence>
<evidence type="ECO:0000313" key="1">
    <source>
        <dbReference type="EMBL" id="SCU70260.1"/>
    </source>
</evidence>
<dbReference type="EMBL" id="CZPT02001404">
    <property type="protein sequence ID" value="SCU70260.1"/>
    <property type="molecule type" value="Genomic_DNA"/>
</dbReference>
<evidence type="ECO:0000313" key="2">
    <source>
        <dbReference type="Proteomes" id="UP000195570"/>
    </source>
</evidence>
<reference evidence="1" key="1">
    <citation type="submission" date="2016-09" db="EMBL/GenBank/DDBJ databases">
        <authorList>
            <person name="Hebert L."/>
            <person name="Moumen B."/>
        </authorList>
    </citation>
    <scope>NUCLEOTIDE SEQUENCE [LARGE SCALE GENOMIC DNA]</scope>
    <source>
        <strain evidence="1">OVI</strain>
    </source>
</reference>
<gene>
    <name evidence="1" type="ORF">TEOVI_000183300</name>
</gene>
<dbReference type="AlphaFoldDB" id="A0A1G4IDA9"/>
<organism evidence="1 2">
    <name type="scientific">Trypanosoma equiperdum</name>
    <dbReference type="NCBI Taxonomy" id="5694"/>
    <lineage>
        <taxon>Eukaryota</taxon>
        <taxon>Discoba</taxon>
        <taxon>Euglenozoa</taxon>
        <taxon>Kinetoplastea</taxon>
        <taxon>Metakinetoplastina</taxon>
        <taxon>Trypanosomatida</taxon>
        <taxon>Trypanosomatidae</taxon>
        <taxon>Trypanosoma</taxon>
    </lineage>
</organism>
<name>A0A1G4IDA9_TRYEQ</name>
<accession>A0A1G4IDA9</accession>
<dbReference type="RefSeq" id="XP_067081105.1">
    <property type="nucleotide sequence ID" value="XM_067225004.1"/>
</dbReference>
<protein>
    <submittedName>
        <fullName evidence="1">Uncharacterized protein</fullName>
    </submittedName>
</protein>
<comment type="caution">
    <text evidence="1">The sequence shown here is derived from an EMBL/GenBank/DDBJ whole genome shotgun (WGS) entry which is preliminary data.</text>
</comment>
<proteinExistence type="predicted"/>